<organism evidence="2 3">
    <name type="scientific">Blumeria graminis f. sp. triticale</name>
    <dbReference type="NCBI Taxonomy" id="1689686"/>
    <lineage>
        <taxon>Eukaryota</taxon>
        <taxon>Fungi</taxon>
        <taxon>Dikarya</taxon>
        <taxon>Ascomycota</taxon>
        <taxon>Pezizomycotina</taxon>
        <taxon>Leotiomycetes</taxon>
        <taxon>Erysiphales</taxon>
        <taxon>Erysiphaceae</taxon>
        <taxon>Blumeria</taxon>
    </lineage>
</organism>
<sequence length="155" mass="18085">MRFFIIALILQCVSFSMAKLESYQIPHIPEEQKTFNCDGRIYDFKKINNLRSSRTMLNLDYLGYRDTIGFSEIARAQAINTVVMYHDESTTTKYQLISFYFSSESTEYIEDLFAYDEESRACAMIIKSTGRSILPKYRSGSTEHPAPKYRFCLLK</sequence>
<dbReference type="Proteomes" id="UP000683417">
    <property type="component" value="Unassembled WGS sequence"/>
</dbReference>
<feature type="chain" id="PRO_5040761604" evidence="1">
    <location>
        <begin position="19"/>
        <end position="155"/>
    </location>
</feature>
<reference evidence="2" key="1">
    <citation type="submission" date="2020-10" db="EMBL/GenBank/DDBJ databases">
        <authorList>
            <person name="Muller C M."/>
        </authorList>
    </citation>
    <scope>NUCLEOTIDE SEQUENCE</scope>
    <source>
        <strain evidence="2">THUN-12</strain>
    </source>
</reference>
<proteinExistence type="predicted"/>
<accession>A0A9W4CWI5</accession>
<dbReference type="AlphaFoldDB" id="A0A9W4CWI5"/>
<evidence type="ECO:0000313" key="3">
    <source>
        <dbReference type="Proteomes" id="UP000683417"/>
    </source>
</evidence>
<keyword evidence="1" id="KW-0732">Signal</keyword>
<evidence type="ECO:0000313" key="2">
    <source>
        <dbReference type="EMBL" id="CAD6499864.1"/>
    </source>
</evidence>
<name>A0A9W4CWI5_BLUGR</name>
<dbReference type="EMBL" id="CAJHIT010000002">
    <property type="protein sequence ID" value="CAD6499864.1"/>
    <property type="molecule type" value="Genomic_DNA"/>
</dbReference>
<gene>
    <name evidence="2" type="ORF">BGTH12_LOCUS1222</name>
</gene>
<evidence type="ECO:0000256" key="1">
    <source>
        <dbReference type="SAM" id="SignalP"/>
    </source>
</evidence>
<protein>
    <submittedName>
        <fullName evidence="2">BgTH12-03970</fullName>
    </submittedName>
</protein>
<feature type="signal peptide" evidence="1">
    <location>
        <begin position="1"/>
        <end position="18"/>
    </location>
</feature>
<comment type="caution">
    <text evidence="2">The sequence shown here is derived from an EMBL/GenBank/DDBJ whole genome shotgun (WGS) entry which is preliminary data.</text>
</comment>